<evidence type="ECO:0000313" key="2">
    <source>
        <dbReference type="EMBL" id="ALM02553.1"/>
    </source>
</evidence>
<dbReference type="Proteomes" id="UP000203990">
    <property type="component" value="Segment"/>
</dbReference>
<dbReference type="InterPro" id="IPR007929">
    <property type="entry name" value="DUF723"/>
</dbReference>
<dbReference type="KEGG" id="vg:26523132"/>
<feature type="domain" description="CapR homology" evidence="1">
    <location>
        <begin position="171"/>
        <end position="233"/>
    </location>
</feature>
<sequence>MNYSDFGVTCAEDLEQDEWSLTRPTFETPKGGVLKVVGLIWVSSKGRNRQRYILSCSTCSMDPELHGDGVFYSEKRSLQLGYLPCYCSKNPRYTEQGVKTLSLRLCKDSEHPFEGLQGEFLGQNTLVKRGCALHGSFTQEFKFLKKGYKCPSCKGLNISRSKFQKDEDHISDFYNTGMFKEGTIFGRSLGKKDMWSYRCPVCSEDEFVSSGLCSGIFTSSRDNLKAGKMPCRCVTKKYKKTEDVAFVVKNILKKKGLAFRLVATGDFNGAKTPVTLECKLHGFFETQIQQIKKAKHGCPKCADSHTSGFLRFKQSQVEDRCRANALKHHLDFISVSKDTKSWVDAVVMQRCSIHGVFTTKYSSVRQGAGCPRCGVRNTNKGVIKFIQEAKTVHGETYDYSLVDYKTARKKVKIICKTHGVFEQLAESHIRGRGCKMCAGQIQTQAYVNIVFDSDSAVALKIGIAKDYRVRIKQQNLKSIFHCENLGVWEFSSVHICRLAEEECKQTLKTGVLSAREMKDGWTETVSVLDLEKVIAIYEKHGGKRIK</sequence>
<dbReference type="Pfam" id="PF21817">
    <property type="entry name" value="CapR"/>
    <property type="match status" value="2"/>
</dbReference>
<dbReference type="RefSeq" id="YP_009187779.1">
    <property type="nucleotide sequence ID" value="NC_028659.1"/>
</dbReference>
<reference evidence="2 3" key="1">
    <citation type="submission" date="2015-10" db="EMBL/GenBank/DDBJ databases">
        <title>Complete genome sequence of Klebsiella pneumoniae bacteriophage vB_KpnM_KB57.</title>
        <authorList>
            <person name="Volozhantsev N.V."/>
            <person name="Popova A.V."/>
            <person name="Krasilnikova V.M."/>
            <person name="Bogun A.G."/>
        </authorList>
    </citation>
    <scope>NUCLEOTIDE SEQUENCE [LARGE SCALE GENOMIC DNA]</scope>
</reference>
<evidence type="ECO:0000259" key="1">
    <source>
        <dbReference type="Pfam" id="PF21817"/>
    </source>
</evidence>
<organism evidence="2 3">
    <name type="scientific">Klebsiella phage vB_KpnM_KB57</name>
    <dbReference type="NCBI Taxonomy" id="1719140"/>
    <lineage>
        <taxon>Viruses</taxon>
        <taxon>Duplodnaviria</taxon>
        <taxon>Heunggongvirae</taxon>
        <taxon>Uroviricota</taxon>
        <taxon>Caudoviricetes</taxon>
        <taxon>Vequintavirinae</taxon>
        <taxon>Mydovirus</taxon>
        <taxon>Mydovirus KB57</taxon>
    </lineage>
</organism>
<dbReference type="OrthoDB" id="9808at10239"/>
<protein>
    <recommendedName>
        <fullName evidence="1">CapR homology domain-containing protein</fullName>
    </recommendedName>
</protein>
<accession>A0A0S1RV39</accession>
<dbReference type="InterPro" id="IPR048793">
    <property type="entry name" value="CapR_dom"/>
</dbReference>
<gene>
    <name evidence="2" type="ORF">KB57_166</name>
</gene>
<keyword evidence="3" id="KW-1185">Reference proteome</keyword>
<dbReference type="EMBL" id="KT934943">
    <property type="protein sequence ID" value="ALM02553.1"/>
    <property type="molecule type" value="Genomic_DNA"/>
</dbReference>
<dbReference type="GeneID" id="26523132"/>
<feature type="domain" description="CapR homology" evidence="1">
    <location>
        <begin position="24"/>
        <end position="88"/>
    </location>
</feature>
<proteinExistence type="predicted"/>
<evidence type="ECO:0000313" key="3">
    <source>
        <dbReference type="Proteomes" id="UP000203990"/>
    </source>
</evidence>
<name>A0A0S1RV39_9CAUD</name>
<dbReference type="Pfam" id="PF05265">
    <property type="entry name" value="DUF723"/>
    <property type="match status" value="1"/>
</dbReference>